<dbReference type="eggNOG" id="COG4913">
    <property type="taxonomic scope" value="Bacteria"/>
</dbReference>
<organism evidence="2 3">
    <name type="scientific">Desulfocapsa sulfexigens (strain DSM 10523 / SB164P1)</name>
    <dbReference type="NCBI Taxonomy" id="1167006"/>
    <lineage>
        <taxon>Bacteria</taxon>
        <taxon>Pseudomonadati</taxon>
        <taxon>Thermodesulfobacteriota</taxon>
        <taxon>Desulfobulbia</taxon>
        <taxon>Desulfobulbales</taxon>
        <taxon>Desulfocapsaceae</taxon>
        <taxon>Desulfocapsa</taxon>
    </lineage>
</organism>
<dbReference type="OrthoDB" id="174137at2"/>
<dbReference type="Pfam" id="PF13558">
    <property type="entry name" value="SbcC_Walker_B"/>
    <property type="match status" value="1"/>
</dbReference>
<dbReference type="AlphaFoldDB" id="M1P2S4"/>
<dbReference type="KEGG" id="dsf:UWK_01220"/>
<keyword evidence="1" id="KW-0175">Coiled coil</keyword>
<dbReference type="SUPFAM" id="SSF52540">
    <property type="entry name" value="P-loop containing nucleoside triphosphate hydrolases"/>
    <property type="match status" value="1"/>
</dbReference>
<dbReference type="Pfam" id="PF13555">
    <property type="entry name" value="AAA_29"/>
    <property type="match status" value="1"/>
</dbReference>
<proteinExistence type="predicted"/>
<sequence length="1125" mass="130303">MQAPLFDFAGSDTYAGFRLERLEVYNWGTFDKKVWALQPNGDTCLLTGDIGSGKSTLVDAVTTLFMPAHRIAFNKAAGAEKKERSLRSYVLGFYKTERSDFGGSATPVALRDHNSYSVILGVFFNKGYNQKITLAQVFWCKDKQGQPERYYVVSKQPLTISHNFSGFGSDLGNLRKRLREESGVEIFDSFTLYSAEFRRQFGIKNEQALDLFHQTVSMKSVGNLTEFVRQHMLESFDVESDITALIGHYDDLNRAHDAVIKAKEQIRQLSPLVENYTEYQQVVKKNEHLRSCREALHGYFASLKTELLKTRLQKHSEEKKWLENRIGEAEKTKIEQANNRDALTKAIAENGGDRLAQLAREIDAVLERKRSRKEKSDRYKSLVIDVGLSQAESLEAFLENNSHLPDILKDKDTESKDLQDAITKDAVRLDRKREEHRELSRELDSLRQRQSNISANLISIRKDLCGALQLDEENIPFIGELLQIKEEEKQWEGAAERVLHNFGLSLLVPEIHYARVAEYVDSTHLKGRLVYYRVRPEQIPGTVDCGQQSLVNKIAIKPQSEFYSWLEHEIVHRFNYICCEDVSQFRREKQAVTQAGQIKSGGRRHEKDDRHLLSDRSRYILGWDNRQKIKAITVDVEKCEKVIQNIGGDIAQTEKLKRKVDTVLEKLHRLEEFPNFSELDWQSDARKAENLKQEKIALESTSDKLALLTDQLKKLEIELRSTERDHQELIRKEATLAEKQTQAENELKQCLQDIERVDESVRSELFSYLESVREEALGPHKLTVESCQNHEQEMRFWFKRHIDDNAERFKRLEVKITSAMHTYCNDFPAETQEVDKTIEAAFEYEKMLEALRADNLPKYEQKFKELLNQNTIREVVQFQAQLEKQNRTIKERIEQINQSLATIEYNPGRYIELENAKTVDQEIREFQQQLRICIEGTVTGSEDEQYAEKKFVEVSKLIDRFKGRADSIDLDRKWMKKVTDVRNWFTFAASERYQEDGSEYEHYTDTGGKSGGQKEKLAYTVLAASLAYQFGLERGEIKSRSFRFVVIDEAFGRGSDESTRYALKLFKELNLQLLIVTPLQKIHIIEPYVSSVGFVHNKGGQESQLRSLTIEEYRQERAAREARTA</sequence>
<dbReference type="InterPro" id="IPR027417">
    <property type="entry name" value="P-loop_NTPase"/>
</dbReference>
<feature type="coiled-coil region" evidence="1">
    <location>
        <begin position="429"/>
        <end position="456"/>
    </location>
</feature>
<dbReference type="STRING" id="1167006.UWK_01220"/>
<accession>M1P2S4</accession>
<evidence type="ECO:0000313" key="3">
    <source>
        <dbReference type="Proteomes" id="UP000011721"/>
    </source>
</evidence>
<protein>
    <recommendedName>
        <fullName evidence="4">ATP-dependent exonuclease SbcCD, C subunit-like protein</fullName>
    </recommendedName>
</protein>
<dbReference type="HOGENOM" id="CLU_009013_0_0_7"/>
<dbReference type="EMBL" id="CP003985">
    <property type="protein sequence ID" value="AGF77788.1"/>
    <property type="molecule type" value="Genomic_DNA"/>
</dbReference>
<feature type="coiled-coil region" evidence="1">
    <location>
        <begin position="868"/>
        <end position="899"/>
    </location>
</feature>
<feature type="coiled-coil region" evidence="1">
    <location>
        <begin position="312"/>
        <end position="375"/>
    </location>
</feature>
<evidence type="ECO:0008006" key="4">
    <source>
        <dbReference type="Google" id="ProtNLM"/>
    </source>
</evidence>
<dbReference type="RefSeq" id="WP_015403482.1">
    <property type="nucleotide sequence ID" value="NC_020304.1"/>
</dbReference>
<dbReference type="Gene3D" id="3.40.50.300">
    <property type="entry name" value="P-loop containing nucleotide triphosphate hydrolases"/>
    <property type="match status" value="2"/>
</dbReference>
<evidence type="ECO:0000313" key="2">
    <source>
        <dbReference type="EMBL" id="AGF77788.1"/>
    </source>
</evidence>
<feature type="coiled-coil region" evidence="1">
    <location>
        <begin position="691"/>
        <end position="760"/>
    </location>
</feature>
<reference evidence="3" key="1">
    <citation type="journal article" date="2013" name="Stand. Genomic Sci.">
        <title>Complete genome sequence of Desulfocapsa sulfexigens, a marine deltaproteobacterium specialized in disproportionating inorganic sulfur compounds.</title>
        <authorList>
            <person name="Finster K.W."/>
            <person name="Kjeldsen K.U."/>
            <person name="Kube M."/>
            <person name="Reinhardt R."/>
            <person name="Mussmann M."/>
            <person name="Amann R."/>
            <person name="Schreiber L."/>
        </authorList>
    </citation>
    <scope>NUCLEOTIDE SEQUENCE [LARGE SCALE GENOMIC DNA]</scope>
    <source>
        <strain evidence="3">DSM 10523 / SB164P1</strain>
    </source>
</reference>
<dbReference type="PATRIC" id="fig|1167006.5.peg.1352"/>
<name>M1P2S4_DESSD</name>
<gene>
    <name evidence="2" type="ordered locus">UWK_01220</name>
</gene>
<keyword evidence="3" id="KW-1185">Reference proteome</keyword>
<dbReference type="Proteomes" id="UP000011721">
    <property type="component" value="Chromosome"/>
</dbReference>
<evidence type="ECO:0000256" key="1">
    <source>
        <dbReference type="SAM" id="Coils"/>
    </source>
</evidence>